<sequence length="452" mass="50257">MDVDVYVENVLRDRFSGHSQTLSLLLPNGSGANLGPVIAAFTDRTGVNVEPIEVPLDEVVNTLILDNVLDQRRFDVALPATFSLPDLVSAGTLLPLDGYVAAHEPEGFRDGILYQTGDSFDGETYGFQTDGDAYLMFYHADMMSSTDHQARFADRFGQRLEIPRTWEELDRQMAFFHAPDDGVFGGLLFRVPQFLAWEWWGRFHAKGVWPMAPDLTPQIHGEAGVTALEEMIRATESLAPGHASIGLFENWERYAQGDIYANIGWGGTQKYLNQTKSAMQGRMIFGPTPGGQIGQGPLAVPYFNWGWNFVVSATSDQPELAYLFSLFAASPRMSTLAVGQTNGFFDPFRAEHYQDEKIVEAYSAPFLKVHREAMRNAIPDLYLKGHSEYFAALAKGLDAAVMGSLQPEEALRGVAQKWELISGKAGHAQQVLRWRSLREKYPAHVKAALKDL</sequence>
<accession>A0A061SQA6</accession>
<comment type="caution">
    <text evidence="3">The sequence shown here is derived from an EMBL/GenBank/DDBJ whole genome shotgun (WGS) entry which is preliminary data.</text>
</comment>
<dbReference type="SUPFAM" id="SSF53850">
    <property type="entry name" value="Periplasmic binding protein-like II"/>
    <property type="match status" value="1"/>
</dbReference>
<evidence type="ECO:0000256" key="1">
    <source>
        <dbReference type="ARBA" id="ARBA00004418"/>
    </source>
</evidence>
<dbReference type="Proteomes" id="UP000027337">
    <property type="component" value="Unassembled WGS sequence"/>
</dbReference>
<dbReference type="Pfam" id="PF13416">
    <property type="entry name" value="SBP_bac_8"/>
    <property type="match status" value="1"/>
</dbReference>
<gene>
    <name evidence="3" type="ORF">PM02_11345</name>
</gene>
<evidence type="ECO:0000256" key="2">
    <source>
        <dbReference type="ARBA" id="ARBA00008520"/>
    </source>
</evidence>
<dbReference type="Gene3D" id="3.40.190.10">
    <property type="entry name" value="Periplasmic binding protein-like II"/>
    <property type="match status" value="2"/>
</dbReference>
<evidence type="ECO:0000313" key="4">
    <source>
        <dbReference type="Proteomes" id="UP000027337"/>
    </source>
</evidence>
<dbReference type="PANTHER" id="PTHR43649:SF12">
    <property type="entry name" value="DIACETYLCHITOBIOSE BINDING PROTEIN DASA"/>
    <property type="match status" value="1"/>
</dbReference>
<keyword evidence="4" id="KW-1185">Reference proteome</keyword>
<dbReference type="InterPro" id="IPR006059">
    <property type="entry name" value="SBP"/>
</dbReference>
<comment type="subcellular location">
    <subcellularLocation>
        <location evidence="1">Periplasm</location>
    </subcellularLocation>
</comment>
<evidence type="ECO:0000313" key="3">
    <source>
        <dbReference type="EMBL" id="KAJ03047.1"/>
    </source>
</evidence>
<dbReference type="InterPro" id="IPR050490">
    <property type="entry name" value="Bact_solute-bd_prot1"/>
</dbReference>
<proteinExistence type="inferred from homology"/>
<dbReference type="EMBL" id="JEMU01000008">
    <property type="protein sequence ID" value="KAJ03047.1"/>
    <property type="molecule type" value="Genomic_DNA"/>
</dbReference>
<dbReference type="eggNOG" id="COG1653">
    <property type="taxonomic scope" value="Bacteria"/>
</dbReference>
<comment type="similarity">
    <text evidence="2">Belongs to the bacterial solute-binding protein 1 family.</text>
</comment>
<name>A0A061SQA6_9RHOB</name>
<dbReference type="STRING" id="83219.PM02_11345"/>
<reference evidence="3 4" key="1">
    <citation type="journal article" date="2014" name="Genome Announc.">
        <title>Draft Genome Sequences of Two Isolates of the Roseobacter Group, Sulfitobacter sp. Strains 3SOLIMAR09 and 1FIGIMAR09, from Harbors of Mallorca Island (Mediterranean Sea).</title>
        <authorList>
            <person name="Mas-Llado M."/>
            <person name="Pina-Villalonga J.M."/>
            <person name="Brunet-Galmes I."/>
            <person name="Nogales B."/>
            <person name="Bosch R."/>
        </authorList>
    </citation>
    <scope>NUCLEOTIDE SEQUENCE [LARGE SCALE GENOMIC DNA]</scope>
    <source>
        <strain evidence="3 4">1FIGIMAR09</strain>
    </source>
</reference>
<protein>
    <submittedName>
        <fullName evidence="3">Transcriptional antiterminator</fullName>
    </submittedName>
</protein>
<dbReference type="AlphaFoldDB" id="A0A061SQA6"/>
<dbReference type="GO" id="GO:0042597">
    <property type="term" value="C:periplasmic space"/>
    <property type="evidence" value="ECO:0007669"/>
    <property type="project" value="UniProtKB-SubCell"/>
</dbReference>
<organism evidence="3 4">
    <name type="scientific">Sulfitobacter mediterraneus</name>
    <dbReference type="NCBI Taxonomy" id="83219"/>
    <lineage>
        <taxon>Bacteria</taxon>
        <taxon>Pseudomonadati</taxon>
        <taxon>Pseudomonadota</taxon>
        <taxon>Alphaproteobacteria</taxon>
        <taxon>Rhodobacterales</taxon>
        <taxon>Roseobacteraceae</taxon>
        <taxon>Sulfitobacter</taxon>
    </lineage>
</organism>
<dbReference type="PANTHER" id="PTHR43649">
    <property type="entry name" value="ARABINOSE-BINDING PROTEIN-RELATED"/>
    <property type="match status" value="1"/>
</dbReference>